<protein>
    <submittedName>
        <fullName evidence="4">Stage II sporulation protein E (SpoIIE)</fullName>
    </submittedName>
</protein>
<keyword evidence="2" id="KW-0812">Transmembrane</keyword>
<feature type="transmembrane region" description="Helical" evidence="2">
    <location>
        <begin position="314"/>
        <end position="333"/>
    </location>
</feature>
<dbReference type="Proteomes" id="UP000182350">
    <property type="component" value="Unassembled WGS sequence"/>
</dbReference>
<evidence type="ECO:0000259" key="3">
    <source>
        <dbReference type="SMART" id="SM00331"/>
    </source>
</evidence>
<dbReference type="Pfam" id="PF07228">
    <property type="entry name" value="SpoIIE"/>
    <property type="match status" value="1"/>
</dbReference>
<keyword evidence="2" id="KW-1133">Transmembrane helix</keyword>
<dbReference type="PANTHER" id="PTHR43156:SF2">
    <property type="entry name" value="STAGE II SPORULATION PROTEIN E"/>
    <property type="match status" value="1"/>
</dbReference>
<feature type="domain" description="PPM-type phosphatase" evidence="3">
    <location>
        <begin position="375"/>
        <end position="586"/>
    </location>
</feature>
<dbReference type="RefSeq" id="WP_072327088.1">
    <property type="nucleotide sequence ID" value="NZ_FPJW01000012.1"/>
</dbReference>
<dbReference type="InterPro" id="IPR013587">
    <property type="entry name" value="Nitrate/nitrite_sensing"/>
</dbReference>
<organism evidence="4 5">
    <name type="scientific">Marinospirillum alkaliphilum DSM 21637</name>
    <dbReference type="NCBI Taxonomy" id="1122209"/>
    <lineage>
        <taxon>Bacteria</taxon>
        <taxon>Pseudomonadati</taxon>
        <taxon>Pseudomonadota</taxon>
        <taxon>Gammaproteobacteria</taxon>
        <taxon>Oceanospirillales</taxon>
        <taxon>Oceanospirillaceae</taxon>
        <taxon>Marinospirillum</taxon>
    </lineage>
</organism>
<keyword evidence="2" id="KW-0472">Membrane</keyword>
<dbReference type="Pfam" id="PF08376">
    <property type="entry name" value="NIT"/>
    <property type="match status" value="1"/>
</dbReference>
<dbReference type="InterPro" id="IPR036457">
    <property type="entry name" value="PPM-type-like_dom_sf"/>
</dbReference>
<proteinExistence type="predicted"/>
<reference evidence="4 5" key="1">
    <citation type="submission" date="2016-11" db="EMBL/GenBank/DDBJ databases">
        <authorList>
            <person name="Jaros S."/>
            <person name="Januszkiewicz K."/>
            <person name="Wedrychowicz H."/>
        </authorList>
    </citation>
    <scope>NUCLEOTIDE SEQUENCE [LARGE SCALE GENOMIC DNA]</scope>
    <source>
        <strain evidence="4 5">DSM 21637</strain>
    </source>
</reference>
<sequence length="594" mass="66406">MPTAADHSNKDPSWLTTRLLVLIIAPVLLLGGIIISVAIDRFAQISQLQLHRESIRNLQLLSELVDALAMERGATNLILVSSGHHHMSSMTSIRQQTDRLSAQFLQLANRPHTPTDGTHFQRLSAALQALPEQRSEVDQLHVTPETCHQYYTSMISDLLLMADATGKLNNLHYNNQVKILLLISEAKERLGQTRALMTPILARNTVSSADEQQLIQLRTEFHLLINHAFKYSDQPTRLALDQFMTQDSLQRMLQIIQHSLAASAATTNLQPITYEQWFHLSSQAINQLLDTELRVINNLINENTQQLQSTQTTTASLVSFFMLFLLIILLVSAETHKSIKDKRELLLQLLNEKAADSVLAKQVYDAITRSSQQIRPQGINYAIQPCVGHEFSGDFVMLSRTPKSGVYHLLILDATGHGLSAAISLLPLIQIFRSMSEKGFELTDIICEANQKLEQILPGDRLVAAAFISLDLNLQQAQLWNAAMPDTLLLDRKNQARLLASDFLPLGATPLSKEEVKPNTISLTDHSIILLSDGLIEHTRGQKKSRAYKLLAENLILQHYQPDKVISQLLASGPPQDDMTLLIISHPDLQQITI</sequence>
<dbReference type="PANTHER" id="PTHR43156">
    <property type="entry name" value="STAGE II SPORULATION PROTEIN E-RELATED"/>
    <property type="match status" value="1"/>
</dbReference>
<dbReference type="OrthoDB" id="9811749at2"/>
<dbReference type="SMART" id="SM00331">
    <property type="entry name" value="PP2C_SIG"/>
    <property type="match status" value="1"/>
</dbReference>
<dbReference type="AlphaFoldDB" id="A0A1K1ZMY1"/>
<keyword evidence="1" id="KW-0378">Hydrolase</keyword>
<gene>
    <name evidence="4" type="ORF">SAMN02745752_02770</name>
</gene>
<dbReference type="GO" id="GO:0016791">
    <property type="term" value="F:phosphatase activity"/>
    <property type="evidence" value="ECO:0007669"/>
    <property type="project" value="TreeGrafter"/>
</dbReference>
<evidence type="ECO:0000256" key="1">
    <source>
        <dbReference type="ARBA" id="ARBA00022801"/>
    </source>
</evidence>
<accession>A0A1K1ZMY1</accession>
<feature type="transmembrane region" description="Helical" evidence="2">
    <location>
        <begin position="19"/>
        <end position="39"/>
    </location>
</feature>
<evidence type="ECO:0000313" key="5">
    <source>
        <dbReference type="Proteomes" id="UP000182350"/>
    </source>
</evidence>
<keyword evidence="5" id="KW-1185">Reference proteome</keyword>
<evidence type="ECO:0000256" key="2">
    <source>
        <dbReference type="SAM" id="Phobius"/>
    </source>
</evidence>
<dbReference type="EMBL" id="FPJW01000012">
    <property type="protein sequence ID" value="SFX75447.1"/>
    <property type="molecule type" value="Genomic_DNA"/>
</dbReference>
<dbReference type="STRING" id="1122209.SAMN02745752_02770"/>
<name>A0A1K1ZMY1_9GAMM</name>
<dbReference type="InterPro" id="IPR001932">
    <property type="entry name" value="PPM-type_phosphatase-like_dom"/>
</dbReference>
<evidence type="ECO:0000313" key="4">
    <source>
        <dbReference type="EMBL" id="SFX75447.1"/>
    </source>
</evidence>
<dbReference type="InterPro" id="IPR052016">
    <property type="entry name" value="Bact_Sigma-Reg"/>
</dbReference>
<dbReference type="Gene3D" id="3.60.40.10">
    <property type="entry name" value="PPM-type phosphatase domain"/>
    <property type="match status" value="1"/>
</dbReference>